<evidence type="ECO:0000313" key="1">
    <source>
        <dbReference type="EMBL" id="GBB86226.1"/>
    </source>
</evidence>
<name>A0A2Z6R0Q6_9GLOM</name>
<organism evidence="1 2">
    <name type="scientific">Rhizophagus clarus</name>
    <dbReference type="NCBI Taxonomy" id="94130"/>
    <lineage>
        <taxon>Eukaryota</taxon>
        <taxon>Fungi</taxon>
        <taxon>Fungi incertae sedis</taxon>
        <taxon>Mucoromycota</taxon>
        <taxon>Glomeromycotina</taxon>
        <taxon>Glomeromycetes</taxon>
        <taxon>Glomerales</taxon>
        <taxon>Glomeraceae</taxon>
        <taxon>Rhizophagus</taxon>
    </lineage>
</organism>
<dbReference type="Proteomes" id="UP000247702">
    <property type="component" value="Unassembled WGS sequence"/>
</dbReference>
<gene>
    <name evidence="1" type="ORF">RclHR1_12660006</name>
</gene>
<dbReference type="EMBL" id="BEXD01000298">
    <property type="protein sequence ID" value="GBB86226.1"/>
    <property type="molecule type" value="Genomic_DNA"/>
</dbReference>
<keyword evidence="2" id="KW-1185">Reference proteome</keyword>
<comment type="caution">
    <text evidence="1">The sequence shown here is derived from an EMBL/GenBank/DDBJ whole genome shotgun (WGS) entry which is preliminary data.</text>
</comment>
<proteinExistence type="predicted"/>
<dbReference type="AlphaFoldDB" id="A0A2Z6R0Q6"/>
<evidence type="ECO:0000313" key="2">
    <source>
        <dbReference type="Proteomes" id="UP000247702"/>
    </source>
</evidence>
<protein>
    <submittedName>
        <fullName evidence="1">Uncharacterized protein</fullName>
    </submittedName>
</protein>
<accession>A0A2Z6R0Q6</accession>
<reference evidence="1 2" key="1">
    <citation type="submission" date="2017-11" db="EMBL/GenBank/DDBJ databases">
        <title>The genome of Rhizophagus clarus HR1 reveals common genetic basis of auxotrophy among arbuscular mycorrhizal fungi.</title>
        <authorList>
            <person name="Kobayashi Y."/>
        </authorList>
    </citation>
    <scope>NUCLEOTIDE SEQUENCE [LARGE SCALE GENOMIC DNA]</scope>
    <source>
        <strain evidence="1 2">HR1</strain>
    </source>
</reference>
<sequence length="93" mass="11117">MLQRNERKIIDMMVEGYKKKVVKGYLIEITKPIEVETTKAELYVNGKRLVLKIKIIGEFFKYIYKILEKEEVKEINYNKELSKGVKFSKEELQ</sequence>